<dbReference type="Proteomes" id="UP001152795">
    <property type="component" value="Unassembled WGS sequence"/>
</dbReference>
<organism evidence="10 11">
    <name type="scientific">Paramuricea clavata</name>
    <name type="common">Red gorgonian</name>
    <name type="synonym">Violescent sea-whip</name>
    <dbReference type="NCBI Taxonomy" id="317549"/>
    <lineage>
        <taxon>Eukaryota</taxon>
        <taxon>Metazoa</taxon>
        <taxon>Cnidaria</taxon>
        <taxon>Anthozoa</taxon>
        <taxon>Octocorallia</taxon>
        <taxon>Malacalcyonacea</taxon>
        <taxon>Plexauridae</taxon>
        <taxon>Paramuricea</taxon>
    </lineage>
</organism>
<feature type="transmembrane region" description="Helical" evidence="9">
    <location>
        <begin position="133"/>
        <end position="160"/>
    </location>
</feature>
<dbReference type="PROSITE" id="PS50262">
    <property type="entry name" value="G_PROTEIN_RECEP_F1_2"/>
    <property type="match status" value="1"/>
</dbReference>
<evidence type="ECO:0000256" key="9">
    <source>
        <dbReference type="SAM" id="Phobius"/>
    </source>
</evidence>
<keyword evidence="7" id="KW-0807">Transducer</keyword>
<dbReference type="PANTHER" id="PTHR24243">
    <property type="entry name" value="G-PROTEIN COUPLED RECEPTOR"/>
    <property type="match status" value="1"/>
</dbReference>
<dbReference type="InterPro" id="IPR009464">
    <property type="entry name" value="PCAF_N"/>
</dbReference>
<dbReference type="GO" id="GO:0016020">
    <property type="term" value="C:membrane"/>
    <property type="evidence" value="ECO:0007669"/>
    <property type="project" value="UniProtKB-SubCell"/>
</dbReference>
<dbReference type="GO" id="GO:0004930">
    <property type="term" value="F:G protein-coupled receptor activity"/>
    <property type="evidence" value="ECO:0007669"/>
    <property type="project" value="UniProtKB-KW"/>
</dbReference>
<evidence type="ECO:0000256" key="5">
    <source>
        <dbReference type="ARBA" id="ARBA00023136"/>
    </source>
</evidence>
<comment type="subcellular location">
    <subcellularLocation>
        <location evidence="1">Membrane</location>
        <topology evidence="1">Multi-pass membrane protein</topology>
    </subcellularLocation>
</comment>
<dbReference type="GO" id="GO:0006355">
    <property type="term" value="P:regulation of DNA-templated transcription"/>
    <property type="evidence" value="ECO:0007669"/>
    <property type="project" value="InterPro"/>
</dbReference>
<proteinExistence type="predicted"/>
<dbReference type="Gene3D" id="1.20.1070.10">
    <property type="entry name" value="Rhodopsin 7-helix transmembrane proteins"/>
    <property type="match status" value="1"/>
</dbReference>
<evidence type="ECO:0000256" key="4">
    <source>
        <dbReference type="ARBA" id="ARBA00023040"/>
    </source>
</evidence>
<gene>
    <name evidence="10" type="ORF">PACLA_8A026763</name>
</gene>
<dbReference type="InterPro" id="IPR017452">
    <property type="entry name" value="GPCR_Rhodpsn_7TM"/>
</dbReference>
<evidence type="ECO:0000256" key="1">
    <source>
        <dbReference type="ARBA" id="ARBA00004141"/>
    </source>
</evidence>
<feature type="transmembrane region" description="Helical" evidence="9">
    <location>
        <begin position="180"/>
        <end position="200"/>
    </location>
</feature>
<dbReference type="OrthoDB" id="1937912at2759"/>
<dbReference type="CDD" id="cd00637">
    <property type="entry name" value="7tm_classA_rhodopsin-like"/>
    <property type="match status" value="1"/>
</dbReference>
<evidence type="ECO:0000313" key="11">
    <source>
        <dbReference type="Proteomes" id="UP001152795"/>
    </source>
</evidence>
<dbReference type="PRINTS" id="PR00237">
    <property type="entry name" value="GPCRRHODOPSN"/>
</dbReference>
<keyword evidence="3 9" id="KW-1133">Transmembrane helix</keyword>
<keyword evidence="5 9" id="KW-0472">Membrane</keyword>
<dbReference type="PANTHER" id="PTHR24243:SF208">
    <property type="entry name" value="PYROKININ-1 RECEPTOR"/>
    <property type="match status" value="1"/>
</dbReference>
<dbReference type="EMBL" id="CACRXK020002186">
    <property type="protein sequence ID" value="CAB3993105.1"/>
    <property type="molecule type" value="Genomic_DNA"/>
</dbReference>
<dbReference type="SUPFAM" id="SSF81321">
    <property type="entry name" value="Family A G protein-coupled receptor-like"/>
    <property type="match status" value="1"/>
</dbReference>
<feature type="transmembrane region" description="Helical" evidence="9">
    <location>
        <begin position="231"/>
        <end position="261"/>
    </location>
</feature>
<accession>A0A6S7GN59</accession>
<dbReference type="InterPro" id="IPR000276">
    <property type="entry name" value="GPCR_Rhodpsn"/>
</dbReference>
<dbReference type="Pfam" id="PF00001">
    <property type="entry name" value="7tm_1"/>
    <property type="match status" value="1"/>
</dbReference>
<reference evidence="10" key="1">
    <citation type="submission" date="2020-04" db="EMBL/GenBank/DDBJ databases">
        <authorList>
            <person name="Alioto T."/>
            <person name="Alioto T."/>
            <person name="Gomez Garrido J."/>
        </authorList>
    </citation>
    <scope>NUCLEOTIDE SEQUENCE</scope>
    <source>
        <strain evidence="10">A484AB</strain>
    </source>
</reference>
<keyword evidence="6" id="KW-0675">Receptor</keyword>
<evidence type="ECO:0000256" key="2">
    <source>
        <dbReference type="ARBA" id="ARBA00022692"/>
    </source>
</evidence>
<protein>
    <submittedName>
        <fullName evidence="10">Histone acetyltransferase KAT2B</fullName>
    </submittedName>
</protein>
<evidence type="ECO:0000256" key="8">
    <source>
        <dbReference type="SAM" id="MobiDB-lite"/>
    </source>
</evidence>
<keyword evidence="2 9" id="KW-0812">Transmembrane</keyword>
<evidence type="ECO:0000256" key="6">
    <source>
        <dbReference type="ARBA" id="ARBA00023170"/>
    </source>
</evidence>
<keyword evidence="4" id="KW-0297">G-protein coupled receptor</keyword>
<dbReference type="Pfam" id="PF06466">
    <property type="entry name" value="PCAF_N"/>
    <property type="match status" value="1"/>
</dbReference>
<dbReference type="GO" id="GO:0005634">
    <property type="term" value="C:nucleus"/>
    <property type="evidence" value="ECO:0007669"/>
    <property type="project" value="InterPro"/>
</dbReference>
<dbReference type="GO" id="GO:0004402">
    <property type="term" value="F:histone acetyltransferase activity"/>
    <property type="evidence" value="ECO:0007669"/>
    <property type="project" value="InterPro"/>
</dbReference>
<feature type="transmembrane region" description="Helical" evidence="9">
    <location>
        <begin position="91"/>
        <end position="113"/>
    </location>
</feature>
<evidence type="ECO:0000313" key="10">
    <source>
        <dbReference type="EMBL" id="CAB3993105.1"/>
    </source>
</evidence>
<keyword evidence="11" id="KW-1185">Reference proteome</keyword>
<feature type="transmembrane region" description="Helical" evidence="9">
    <location>
        <begin position="22"/>
        <end position="43"/>
    </location>
</feature>
<evidence type="ECO:0000256" key="7">
    <source>
        <dbReference type="ARBA" id="ARBA00023224"/>
    </source>
</evidence>
<name>A0A6S7GN59_PARCT</name>
<feature type="transmembrane region" description="Helical" evidence="9">
    <location>
        <begin position="55"/>
        <end position="79"/>
    </location>
</feature>
<evidence type="ECO:0000256" key="3">
    <source>
        <dbReference type="ARBA" id="ARBA00022989"/>
    </source>
</evidence>
<sequence length="609" mass="68708">MALNTSFEFDANFDYESTVRQVISVFLIIMSGIGNPLVVCAIYRFRSLRTISNLIILNLSITDLLFSLITVPVTMFMLAEDKSTNSSGLCVFAGVTAELLCTVSIYTLVFISFERFLATNYPMKHRSFFTKEVVKIGILIIWVFVTIQCGVVFLTTRYVYIEEFHHCILDFGNSKEAPLMVFHLAYLLPLLILICCNALIVKAVLKSRRFASEHTAASQRNNVGFCKEHQAALLTITIIVVFLILWTPYCIAASSLAFEIFSLPKEFMYASLLLAVASASVNPLIYVFNSSEIPPEALATDQGDKTCKCTGWKTWTGGNQTAADNENSNCRNCNHSLASHLATLDGKTDEELDNVLSMVIDVETLYVCLHNEKDEDTKKLYTGLFKLVRKCVFQSVKPSFVMMGNPPFESPTIENAIFNFLHMKYENTEDKQMMHDLAKMFIHCLNNWTLDTPSTRKQQDYSTEEPSSYKSNYSRWLCFCRVPVFCSSFTKYNLSQVFGKSFFQILLPSLGKQLLDKFSADREKLPAEKRTILITHFPRFLKDLEEEVMNNDSLIWKEEIEPKREPATDVAPSSPETTNDASIDSGLLSPRTLSSLHLAAPAAVNHGKV</sequence>
<dbReference type="AlphaFoldDB" id="A0A6S7GN59"/>
<comment type="caution">
    <text evidence="10">The sequence shown here is derived from an EMBL/GenBank/DDBJ whole genome shotgun (WGS) entry which is preliminary data.</text>
</comment>
<feature type="region of interest" description="Disordered" evidence="8">
    <location>
        <begin position="564"/>
        <end position="586"/>
    </location>
</feature>